<dbReference type="GO" id="GO:0004365">
    <property type="term" value="F:glyceraldehyde-3-phosphate dehydrogenase (NAD+) (phosphorylating) activity"/>
    <property type="evidence" value="ECO:0007669"/>
    <property type="project" value="TreeGrafter"/>
</dbReference>
<evidence type="ECO:0000313" key="14">
    <source>
        <dbReference type="Proteomes" id="UP000630445"/>
    </source>
</evidence>
<dbReference type="PIRSF" id="PIRSF000149">
    <property type="entry name" value="GAP_DH"/>
    <property type="match status" value="1"/>
</dbReference>
<dbReference type="PANTHER" id="PTHR10836">
    <property type="entry name" value="GLYCERALDEHYDE 3-PHOSPHATE DEHYDROGENASE"/>
    <property type="match status" value="1"/>
</dbReference>
<feature type="binding site" evidence="8">
    <location>
        <position position="203"/>
    </location>
    <ligand>
        <name>D-glyceraldehyde 3-phosphate</name>
        <dbReference type="ChEBI" id="CHEBI:59776"/>
    </ligand>
</feature>
<dbReference type="FunFam" id="3.30.360.10:FF:000002">
    <property type="entry name" value="Glyceraldehyde-3-phosphate dehydrogenase"/>
    <property type="match status" value="1"/>
</dbReference>
<feature type="binding site" evidence="9">
    <location>
        <position position="141"/>
    </location>
    <ligand>
        <name>NAD(+)</name>
        <dbReference type="ChEBI" id="CHEBI:57540"/>
    </ligand>
</feature>
<comment type="pathway">
    <text evidence="2">Carbohydrate biosynthesis; Calvin cycle.</text>
</comment>
<feature type="binding site" evidence="9">
    <location>
        <position position="337"/>
    </location>
    <ligand>
        <name>NAD(+)</name>
        <dbReference type="ChEBI" id="CHEBI:57540"/>
    </ligand>
</feature>
<dbReference type="Gene3D" id="3.30.360.10">
    <property type="entry name" value="Dihydrodipicolinate Reductase, domain 2"/>
    <property type="match status" value="1"/>
</dbReference>
<dbReference type="EMBL" id="JACBAD010002068">
    <property type="protein sequence ID" value="KAF7118461.1"/>
    <property type="molecule type" value="Genomic_DNA"/>
</dbReference>
<gene>
    <name evidence="13" type="ORF">CNMCM5793_007982</name>
</gene>
<evidence type="ECO:0000259" key="12">
    <source>
        <dbReference type="SMART" id="SM00846"/>
    </source>
</evidence>
<dbReference type="SMART" id="SM00846">
    <property type="entry name" value="Gp_dh_N"/>
    <property type="match status" value="1"/>
</dbReference>
<dbReference type="NCBIfam" id="TIGR01534">
    <property type="entry name" value="GAPDH-I"/>
    <property type="match status" value="1"/>
</dbReference>
<dbReference type="AlphaFoldDB" id="A0A8H6UE92"/>
<dbReference type="GO" id="GO:0006096">
    <property type="term" value="P:glycolytic process"/>
    <property type="evidence" value="ECO:0007669"/>
    <property type="project" value="UniProtKB-UniPathway"/>
</dbReference>
<dbReference type="OrthoDB" id="1152826at2759"/>
<dbReference type="GO" id="GO:0050661">
    <property type="term" value="F:NADP binding"/>
    <property type="evidence" value="ECO:0007669"/>
    <property type="project" value="InterPro"/>
</dbReference>
<dbReference type="GO" id="GO:0005829">
    <property type="term" value="C:cytosol"/>
    <property type="evidence" value="ECO:0007669"/>
    <property type="project" value="TreeGrafter"/>
</dbReference>
<dbReference type="CDD" id="cd05214">
    <property type="entry name" value="GAPDH_I_N"/>
    <property type="match status" value="1"/>
</dbReference>
<evidence type="ECO:0000256" key="8">
    <source>
        <dbReference type="PIRSR" id="PIRSR000149-2"/>
    </source>
</evidence>
<dbReference type="Gene3D" id="3.40.50.720">
    <property type="entry name" value="NAD(P)-binding Rossmann-like Domain"/>
    <property type="match status" value="1"/>
</dbReference>
<dbReference type="InterPro" id="IPR006424">
    <property type="entry name" value="Glyceraldehyde-3-P_DH_1"/>
</dbReference>
<evidence type="ECO:0000256" key="11">
    <source>
        <dbReference type="RuleBase" id="RU000397"/>
    </source>
</evidence>
<evidence type="ECO:0000256" key="9">
    <source>
        <dbReference type="PIRSR" id="PIRSR000149-3"/>
    </source>
</evidence>
<sequence length="359" mass="38497">MAPSINDFPHSNPSPQSVCKIGINGFGRIGRNVLRAALTRTDLQIVAINHTCTTIQDLIHLIRYDSSMGNLPPSIPIHALSDTLLSINGHQIVLTSERTPANLKWAALGADYVIECTGKFTKRADASQHVTHAHAKRVIISAPSADAPTYVFGVNSDEYKPDEARAVISCASCTTNCVAPVLKVLQAEVGVAQGFLTTVHAATRSQSVLDGYSKKNRRLGRSIFDNIIPTTTGAAKAVASVLPELTGKVTGVSIRVPTPNVSMIDLTISTEKPTSLSEILAAFRRAAKSELAGVLAVSDEELVSSDYLGNAHSAVIDAPACMELNPQFFKIMAWYDNEWGYSNRLLDLAKFVASQEADA</sequence>
<feature type="binding site" evidence="8">
    <location>
        <begin position="232"/>
        <end position="233"/>
    </location>
    <ligand>
        <name>D-glyceraldehyde 3-phosphate</name>
        <dbReference type="ChEBI" id="CHEBI:59776"/>
    </ligand>
</feature>
<feature type="site" description="Activates thiol group during catalysis" evidence="10">
    <location>
        <position position="200"/>
    </location>
</feature>
<proteinExistence type="inferred from homology"/>
<evidence type="ECO:0000256" key="5">
    <source>
        <dbReference type="ARBA" id="ARBA00023152"/>
    </source>
</evidence>
<dbReference type="Pfam" id="PF02800">
    <property type="entry name" value="Gp_dh_C"/>
    <property type="match status" value="1"/>
</dbReference>
<evidence type="ECO:0000256" key="10">
    <source>
        <dbReference type="PIRSR" id="PIRSR000149-4"/>
    </source>
</evidence>
<comment type="caution">
    <text evidence="13">The sequence shown here is derived from an EMBL/GenBank/DDBJ whole genome shotgun (WGS) entry which is preliminary data.</text>
</comment>
<dbReference type="GO" id="GO:0006006">
    <property type="term" value="P:glucose metabolic process"/>
    <property type="evidence" value="ECO:0007669"/>
    <property type="project" value="InterPro"/>
</dbReference>
<dbReference type="SUPFAM" id="SSF51735">
    <property type="entry name" value="NAD(P)-binding Rossmann-fold domains"/>
    <property type="match status" value="1"/>
</dbReference>
<evidence type="ECO:0000256" key="1">
    <source>
        <dbReference type="ARBA" id="ARBA00004869"/>
    </source>
</evidence>
<name>A0A8H6UE92_9EURO</name>
<dbReference type="FunFam" id="3.40.50.720:FF:000001">
    <property type="entry name" value="Glyceraldehyde-3-phosphate dehydrogenase"/>
    <property type="match status" value="1"/>
</dbReference>
<accession>A0A8H6UE92</accession>
<dbReference type="PRINTS" id="PR00078">
    <property type="entry name" value="G3PDHDRGNASE"/>
</dbReference>
<dbReference type="GO" id="GO:0051287">
    <property type="term" value="F:NAD binding"/>
    <property type="evidence" value="ECO:0007669"/>
    <property type="project" value="InterPro"/>
</dbReference>
<keyword evidence="5" id="KW-0324">Glycolysis</keyword>
<feature type="binding site" evidence="9">
    <location>
        <begin position="28"/>
        <end position="29"/>
    </location>
    <ligand>
        <name>NAD(+)</name>
        <dbReference type="ChEBI" id="CHEBI:57540"/>
    </ligand>
</feature>
<feature type="binding site" evidence="8">
    <location>
        <position position="255"/>
    </location>
    <ligand>
        <name>D-glyceraldehyde 3-phosphate</name>
        <dbReference type="ChEBI" id="CHEBI:59776"/>
    </ligand>
</feature>
<keyword evidence="9" id="KW-0547">Nucleotide-binding</keyword>
<feature type="active site" description="Nucleophile" evidence="7">
    <location>
        <position position="173"/>
    </location>
</feature>
<dbReference type="UniPathway" id="UPA00109">
    <property type="reaction ID" value="UER00184"/>
</dbReference>
<keyword evidence="4" id="KW-0560">Oxidoreductase</keyword>
<dbReference type="Pfam" id="PF00044">
    <property type="entry name" value="Gp_dh_N"/>
    <property type="match status" value="1"/>
</dbReference>
<dbReference type="Proteomes" id="UP000630445">
    <property type="component" value="Unassembled WGS sequence"/>
</dbReference>
<keyword evidence="14" id="KW-1185">Reference proteome</keyword>
<dbReference type="InterPro" id="IPR020831">
    <property type="entry name" value="GlycerAld/Erythrose_P_DH"/>
</dbReference>
<evidence type="ECO:0000256" key="3">
    <source>
        <dbReference type="ARBA" id="ARBA00007406"/>
    </source>
</evidence>
<keyword evidence="9" id="KW-0520">NAD</keyword>
<evidence type="ECO:0000256" key="6">
    <source>
        <dbReference type="ARBA" id="ARBA00052787"/>
    </source>
</evidence>
<feature type="binding site" evidence="8">
    <location>
        <begin position="172"/>
        <end position="174"/>
    </location>
    <ligand>
        <name>D-glyceraldehyde 3-phosphate</name>
        <dbReference type="ChEBI" id="CHEBI:59776"/>
    </ligand>
</feature>
<comment type="pathway">
    <text evidence="1">Carbohydrate degradation; glycolysis; pyruvate from D-glyceraldehyde 3-phosphate: step 1/5.</text>
</comment>
<evidence type="ECO:0000313" key="13">
    <source>
        <dbReference type="EMBL" id="KAF7118461.1"/>
    </source>
</evidence>
<dbReference type="CDD" id="cd18126">
    <property type="entry name" value="GAPDH_I_C"/>
    <property type="match status" value="1"/>
</dbReference>
<feature type="binding site" evidence="9">
    <location>
        <position position="98"/>
    </location>
    <ligand>
        <name>NAD(+)</name>
        <dbReference type="ChEBI" id="CHEBI:57540"/>
    </ligand>
</feature>
<comment type="similarity">
    <text evidence="3 11">Belongs to the glyceraldehyde-3-phosphate dehydrogenase family.</text>
</comment>
<dbReference type="InterPro" id="IPR020828">
    <property type="entry name" value="GlycerAld_3-P_DH_NAD(P)-bd"/>
</dbReference>
<evidence type="ECO:0000256" key="7">
    <source>
        <dbReference type="PIRSR" id="PIRSR000149-1"/>
    </source>
</evidence>
<evidence type="ECO:0000256" key="4">
    <source>
        <dbReference type="ARBA" id="ARBA00023002"/>
    </source>
</evidence>
<dbReference type="SUPFAM" id="SSF55347">
    <property type="entry name" value="Glyceraldehyde-3-phosphate dehydrogenase-like, C-terminal domain"/>
    <property type="match status" value="1"/>
</dbReference>
<protein>
    <recommendedName>
        <fullName evidence="12">Glyceraldehyde 3-phosphate dehydrogenase NAD(P) binding domain-containing protein</fullName>
    </recommendedName>
</protein>
<organism evidence="13 14">
    <name type="scientific">Aspergillus hiratsukae</name>
    <dbReference type="NCBI Taxonomy" id="1194566"/>
    <lineage>
        <taxon>Eukaryota</taxon>
        <taxon>Fungi</taxon>
        <taxon>Dikarya</taxon>
        <taxon>Ascomycota</taxon>
        <taxon>Pezizomycotina</taxon>
        <taxon>Eurotiomycetes</taxon>
        <taxon>Eurotiomycetidae</taxon>
        <taxon>Eurotiales</taxon>
        <taxon>Aspergillaceae</taxon>
        <taxon>Aspergillus</taxon>
        <taxon>Aspergillus subgen. Fumigati</taxon>
    </lineage>
</organism>
<reference evidence="13" key="1">
    <citation type="submission" date="2020-06" db="EMBL/GenBank/DDBJ databases">
        <title>Draft genome sequences of strains closely related to Aspergillus parafelis and Aspergillus hiratsukae.</title>
        <authorList>
            <person name="Dos Santos R.A.C."/>
            <person name="Rivero-Menendez O."/>
            <person name="Steenwyk J.L."/>
            <person name="Mead M.E."/>
            <person name="Goldman G.H."/>
            <person name="Alastruey-Izquierdo A."/>
            <person name="Rokas A."/>
        </authorList>
    </citation>
    <scope>NUCLEOTIDE SEQUENCE</scope>
    <source>
        <strain evidence="13">CNM-CM5793</strain>
    </source>
</reference>
<dbReference type="InterPro" id="IPR020829">
    <property type="entry name" value="GlycerAld_3-P_DH_cat"/>
</dbReference>
<dbReference type="GO" id="GO:0047100">
    <property type="term" value="F:glyceraldehyde-3-phosphate dehydrogenase (NADP+) (phosphorylating) activity"/>
    <property type="evidence" value="ECO:0007669"/>
    <property type="project" value="UniProtKB-EC"/>
</dbReference>
<comment type="catalytic activity">
    <reaction evidence="6">
        <text>D-glyceraldehyde 3-phosphate + phosphate + NADP(+) = (2R)-3-phospho-glyceroyl phosphate + NADPH + H(+)</text>
        <dbReference type="Rhea" id="RHEA:10296"/>
        <dbReference type="ChEBI" id="CHEBI:15378"/>
        <dbReference type="ChEBI" id="CHEBI:43474"/>
        <dbReference type="ChEBI" id="CHEBI:57604"/>
        <dbReference type="ChEBI" id="CHEBI:57783"/>
        <dbReference type="ChEBI" id="CHEBI:58349"/>
        <dbReference type="ChEBI" id="CHEBI:59776"/>
        <dbReference type="EC" id="1.2.1.13"/>
    </reaction>
</comment>
<feature type="domain" description="Glyceraldehyde 3-phosphate dehydrogenase NAD(P) binding" evidence="12">
    <location>
        <begin position="19"/>
        <end position="173"/>
    </location>
</feature>
<dbReference type="InterPro" id="IPR036291">
    <property type="entry name" value="NAD(P)-bd_dom_sf"/>
</dbReference>
<evidence type="ECO:0000256" key="2">
    <source>
        <dbReference type="ARBA" id="ARBA00005215"/>
    </source>
</evidence>
<dbReference type="PANTHER" id="PTHR10836:SF134">
    <property type="entry name" value="GLYCERALDEHYDE-3-PHOSPHATE DEHYDROGENASE (PHOSPHORYLATING)"/>
    <property type="match status" value="1"/>
</dbReference>